<dbReference type="PANTHER" id="PTHR13471:SF0">
    <property type="entry name" value="NUCLEAR EXOSOME REGULATOR NRDE2"/>
    <property type="match status" value="1"/>
</dbReference>
<comment type="similarity">
    <text evidence="2">Belongs to the NRDE2 family.</text>
</comment>
<gene>
    <name evidence="6" type="ORF">F503_03062</name>
</gene>
<evidence type="ECO:0000256" key="3">
    <source>
        <dbReference type="ARBA" id="ARBA00023242"/>
    </source>
</evidence>
<evidence type="ECO:0000313" key="7">
    <source>
        <dbReference type="Proteomes" id="UP000016923"/>
    </source>
</evidence>
<sequence length="1274" mass="141338">MTELVEDAGMRTGVEGVTTATSEARIEEPRRELTRGEKLRAQRHAGRSHGRDDEDRKEHRERHERRHDHSERRHRHRSRDRSRDRTVDEGRERDRERERDPDERDKKHRHRSRHHESRHRDKRHDHDDTQLVLFDKPESGQSKAPATTTSTSLRDGVLRDPKNDQDDALFSVDARGDSLVWQYGTNDARHVPSYHRLAYGRRVLGTPKRFVFNHEGAGGAKTMFSVDPGHESLGSVFREKSNVALLRQLYGSAAPKKAKHTSGDAAFGEEDEFISLSPKKKRKRGGSESGSDSQISNGSGDDDSSESGSDVSAILPDAPDNEDNTDLGHIYIVEGDEAREKLKQKLAELSRHVKSDSQDVDAWLELVELQDQQVLLLGNDDSTDYPALDSNAKSTTQSGDQVKGLAAAKLAILESALQQVRSEAGRERLQLAIMREGAKTWTPKQLAERWTDLARNMTVSPSTGFRGLTFALWRARLDYEMTNLSTATVDKIKGFMVRRLRTLENKAATERDESRLIGLYSEMAYVFLRATRFLYDAGFRDLATAAWQATLESFFARPTPPAASLGQFWDSELPRIGEDGAQGWRDYAAKLVAGEDVEEALLDYDVKKQTLPTLDLAAITSQAQGGNEDFYENDMAEHLPLYEAWAAAERQRGVLAKLPGRVIDDVDDGGYEDVFRVVVFSDMEQLLFASAIPGSILHAIRPFIADAFLLFCQLPPAFGTSTWIDTARSDPFLAIVVLPVDDDYRHTTNGTGESTQTGRAPPDLCYDGSQVALTSDMLFAVPGWFQYLPDWLRPSPSSAETAPVPPQWVASTLRQLVQTFGFGGLATYSLAVDTCVNPAGVKKAARSLIKQYVSNTSLYESYALAEASRGNTEIARGVFTSAAGAVGGPAGTIDTELSFRQAWAWMELEDGQYSAAIQRLMLQSLSETPNTHATDDSLSPAELLRLRQALQTGMDYNLSTRLIRRAALFAQSFVLLEYLADDYFRGVESEKSEKSRHGNLGAALAAAASFSCELQARDYADAPEHERFLQSTVARIVYYHARHSGSGLGTGGGRSFRPAELQAPVRSMVEQFPQNGVFLRLFAWLDPVSAFVQLRDPVREVVETIVTDKKNDCVSGRVFAIKQTLRRSHAQSGYAATRAAFDRALGTDEATAHRGSSRLWQAYVRLTLKEAVAASQSLRGSKRHRRRVDKRMAAVAKDVFYRAVRACPASKEVLLEVFGRGSTGTTPATNAEKEPVSAPEAAGMSPSDLRAVFQTLVGKGLRVHIDLGEVLERV</sequence>
<evidence type="ECO:0008006" key="8">
    <source>
        <dbReference type="Google" id="ProtNLM"/>
    </source>
</evidence>
<feature type="region of interest" description="Disordered" evidence="5">
    <location>
        <begin position="1224"/>
        <end position="1244"/>
    </location>
</feature>
<dbReference type="HOGENOM" id="CLU_007550_0_0_1"/>
<dbReference type="InterPro" id="IPR013633">
    <property type="entry name" value="NRDE-2"/>
</dbReference>
<feature type="compositionally biased region" description="Basic residues" evidence="5">
    <location>
        <begin position="106"/>
        <end position="123"/>
    </location>
</feature>
<feature type="compositionally biased region" description="Basic and acidic residues" evidence="5">
    <location>
        <begin position="81"/>
        <end position="105"/>
    </location>
</feature>
<dbReference type="STRING" id="1262450.S3CIN8"/>
<feature type="coiled-coil region" evidence="4">
    <location>
        <begin position="332"/>
        <end position="359"/>
    </location>
</feature>
<proteinExistence type="inferred from homology"/>
<feature type="region of interest" description="Disordered" evidence="5">
    <location>
        <begin position="277"/>
        <end position="326"/>
    </location>
</feature>
<protein>
    <recommendedName>
        <fullName evidence="8">DUF1740-domain-containing protein</fullName>
    </recommendedName>
</protein>
<dbReference type="PANTHER" id="PTHR13471">
    <property type="entry name" value="TETRATRICOPEPTIDE-LIKE HELICAL"/>
    <property type="match status" value="1"/>
</dbReference>
<dbReference type="AlphaFoldDB" id="S3CIN8"/>
<feature type="compositionally biased region" description="Basic residues" evidence="5">
    <location>
        <begin position="59"/>
        <end position="80"/>
    </location>
</feature>
<evidence type="ECO:0000256" key="1">
    <source>
        <dbReference type="ARBA" id="ARBA00004123"/>
    </source>
</evidence>
<feature type="compositionally biased region" description="Basic and acidic residues" evidence="5">
    <location>
        <begin position="49"/>
        <end position="58"/>
    </location>
</feature>
<dbReference type="GO" id="GO:0071013">
    <property type="term" value="C:catalytic step 2 spliceosome"/>
    <property type="evidence" value="ECO:0007669"/>
    <property type="project" value="TreeGrafter"/>
</dbReference>
<dbReference type="eggNOG" id="KOG1972">
    <property type="taxonomic scope" value="Eukaryota"/>
</dbReference>
<keyword evidence="7" id="KW-1185">Reference proteome</keyword>
<evidence type="ECO:0000256" key="2">
    <source>
        <dbReference type="ARBA" id="ARBA00009265"/>
    </source>
</evidence>
<dbReference type="GO" id="GO:1902369">
    <property type="term" value="P:negative regulation of RNA catabolic process"/>
    <property type="evidence" value="ECO:0007669"/>
    <property type="project" value="TreeGrafter"/>
</dbReference>
<comment type="subcellular location">
    <subcellularLocation>
        <location evidence="1">Nucleus</location>
    </subcellularLocation>
</comment>
<dbReference type="GO" id="GO:0031048">
    <property type="term" value="P:regulatory ncRNA-mediated heterochromatin formation"/>
    <property type="evidence" value="ECO:0007669"/>
    <property type="project" value="TreeGrafter"/>
</dbReference>
<dbReference type="OrthoDB" id="297219at2759"/>
<feature type="region of interest" description="Disordered" evidence="5">
    <location>
        <begin position="1"/>
        <end position="164"/>
    </location>
</feature>
<evidence type="ECO:0000313" key="6">
    <source>
        <dbReference type="EMBL" id="EPE06233.1"/>
    </source>
</evidence>
<accession>S3CIN8</accession>
<evidence type="ECO:0000256" key="4">
    <source>
        <dbReference type="SAM" id="Coils"/>
    </source>
</evidence>
<feature type="compositionally biased region" description="Low complexity" evidence="5">
    <location>
        <begin position="289"/>
        <end position="299"/>
    </location>
</feature>
<keyword evidence="4" id="KW-0175">Coiled coil</keyword>
<dbReference type="Pfam" id="PF08424">
    <property type="entry name" value="NRDE-2"/>
    <property type="match status" value="1"/>
</dbReference>
<name>S3CIN8_OPHP1</name>
<dbReference type="Proteomes" id="UP000016923">
    <property type="component" value="Unassembled WGS sequence"/>
</dbReference>
<evidence type="ECO:0000256" key="5">
    <source>
        <dbReference type="SAM" id="MobiDB-lite"/>
    </source>
</evidence>
<feature type="compositionally biased region" description="Polar residues" evidence="5">
    <location>
        <begin position="139"/>
        <end position="153"/>
    </location>
</feature>
<organism evidence="6 7">
    <name type="scientific">Ophiostoma piceae (strain UAMH 11346)</name>
    <name type="common">Sap stain fungus</name>
    <dbReference type="NCBI Taxonomy" id="1262450"/>
    <lineage>
        <taxon>Eukaryota</taxon>
        <taxon>Fungi</taxon>
        <taxon>Dikarya</taxon>
        <taxon>Ascomycota</taxon>
        <taxon>Pezizomycotina</taxon>
        <taxon>Sordariomycetes</taxon>
        <taxon>Sordariomycetidae</taxon>
        <taxon>Ophiostomatales</taxon>
        <taxon>Ophiostomataceae</taxon>
        <taxon>Ophiostoma</taxon>
    </lineage>
</organism>
<dbReference type="OMA" id="LYSEMAY"/>
<keyword evidence="3" id="KW-0539">Nucleus</keyword>
<reference evidence="6 7" key="1">
    <citation type="journal article" date="2013" name="BMC Genomics">
        <title>The genome and transcriptome of the pine saprophyte Ophiostoma piceae, and a comparison with the bark beetle-associated pine pathogen Grosmannia clavigera.</title>
        <authorList>
            <person name="Haridas S."/>
            <person name="Wang Y."/>
            <person name="Lim L."/>
            <person name="Massoumi Alamouti S."/>
            <person name="Jackman S."/>
            <person name="Docking R."/>
            <person name="Robertson G."/>
            <person name="Birol I."/>
            <person name="Bohlmann J."/>
            <person name="Breuil C."/>
        </authorList>
    </citation>
    <scope>NUCLEOTIDE SEQUENCE [LARGE SCALE GENOMIC DNA]</scope>
    <source>
        <strain evidence="6 7">UAMH 11346</strain>
    </source>
</reference>
<dbReference type="EMBL" id="KE148154">
    <property type="protein sequence ID" value="EPE06233.1"/>
    <property type="molecule type" value="Genomic_DNA"/>
</dbReference>
<feature type="compositionally biased region" description="Basic and acidic residues" evidence="5">
    <location>
        <begin position="24"/>
        <end position="40"/>
    </location>
</feature>
<dbReference type="VEuPathDB" id="FungiDB:F503_03062"/>